<keyword evidence="7 8" id="KW-0924">Ammonia transport</keyword>
<proteinExistence type="inferred from homology"/>
<dbReference type="GO" id="GO:0008519">
    <property type="term" value="F:ammonium channel activity"/>
    <property type="evidence" value="ECO:0007669"/>
    <property type="project" value="InterPro"/>
</dbReference>
<feature type="transmembrane region" description="Helical" evidence="8">
    <location>
        <begin position="433"/>
        <end position="464"/>
    </location>
</feature>
<dbReference type="EMBL" id="BNCO01000025">
    <property type="protein sequence ID" value="GIL56628.1"/>
    <property type="molecule type" value="Genomic_DNA"/>
</dbReference>
<dbReference type="PANTHER" id="PTHR11730">
    <property type="entry name" value="AMMONIUM TRANSPORTER"/>
    <property type="match status" value="1"/>
</dbReference>
<dbReference type="FunFam" id="1.10.3430.10:FF:000016">
    <property type="entry name" value="Ammonium transporter"/>
    <property type="match status" value="1"/>
</dbReference>
<keyword evidence="11" id="KW-1185">Reference proteome</keyword>
<dbReference type="InterPro" id="IPR018047">
    <property type="entry name" value="Ammonium_transpt_CS"/>
</dbReference>
<feature type="transmembrane region" description="Helical" evidence="8">
    <location>
        <begin position="272"/>
        <end position="291"/>
    </location>
</feature>
<keyword evidence="4 8" id="KW-0812">Transmembrane</keyword>
<keyword evidence="5 8" id="KW-1133">Transmembrane helix</keyword>
<dbReference type="PANTHER" id="PTHR11730:SF6">
    <property type="entry name" value="AMMONIUM TRANSPORTER"/>
    <property type="match status" value="1"/>
</dbReference>
<feature type="transmembrane region" description="Helical" evidence="8">
    <location>
        <begin position="104"/>
        <end position="123"/>
    </location>
</feature>
<dbReference type="GO" id="GO:0097272">
    <property type="term" value="P:ammonium homeostasis"/>
    <property type="evidence" value="ECO:0007669"/>
    <property type="project" value="TreeGrafter"/>
</dbReference>
<dbReference type="InterPro" id="IPR029020">
    <property type="entry name" value="Ammonium/urea_transptr"/>
</dbReference>
<dbReference type="GO" id="GO:0005886">
    <property type="term" value="C:plasma membrane"/>
    <property type="evidence" value="ECO:0007669"/>
    <property type="project" value="UniProtKB-SubCell"/>
</dbReference>
<dbReference type="Pfam" id="PF00909">
    <property type="entry name" value="Ammonium_transp"/>
    <property type="match status" value="1"/>
</dbReference>
<evidence type="ECO:0000259" key="9">
    <source>
        <dbReference type="Pfam" id="PF00909"/>
    </source>
</evidence>
<evidence type="ECO:0000313" key="10">
    <source>
        <dbReference type="EMBL" id="GIL56628.1"/>
    </source>
</evidence>
<comment type="subcellular location">
    <subcellularLocation>
        <location evidence="8">Cell membrane</location>
        <topology evidence="8">Multi-pass membrane protein</topology>
    </subcellularLocation>
    <subcellularLocation>
        <location evidence="1">Membrane</location>
        <topology evidence="1">Multi-pass membrane protein</topology>
    </subcellularLocation>
</comment>
<evidence type="ECO:0000256" key="3">
    <source>
        <dbReference type="ARBA" id="ARBA00022448"/>
    </source>
</evidence>
<name>A0A8J4F3Y4_9CHLO</name>
<dbReference type="Proteomes" id="UP000747399">
    <property type="component" value="Unassembled WGS sequence"/>
</dbReference>
<evidence type="ECO:0000256" key="7">
    <source>
        <dbReference type="ARBA" id="ARBA00023177"/>
    </source>
</evidence>
<comment type="caution">
    <text evidence="8">Lacks conserved residue(s) required for the propagation of feature annotation.</text>
</comment>
<feature type="transmembrane region" description="Helical" evidence="8">
    <location>
        <begin position="311"/>
        <end position="329"/>
    </location>
</feature>
<evidence type="ECO:0000256" key="4">
    <source>
        <dbReference type="ARBA" id="ARBA00022692"/>
    </source>
</evidence>
<feature type="transmembrane region" description="Helical" evidence="8">
    <location>
        <begin position="227"/>
        <end position="251"/>
    </location>
</feature>
<evidence type="ECO:0000256" key="1">
    <source>
        <dbReference type="ARBA" id="ARBA00004141"/>
    </source>
</evidence>
<sequence length="626" mass="64790">MGIGSCDDQLFARVLALLGGDPVAAKVVCSASDVGMLGADGAVTRWAVGQLRTTQGSLEQVQHGLNVSFVLSSAYQVFVMQLGFALFAAGVVRPKNIVSIFIKNFFDTCIAGIAFYLVGYAFAFGAKDGKSNGFIGYWDFALSYTDGGNGRSAPLPWHMFIWNWSFCSAATTILSGSIAERGTFASYTIYAAVMPAWVYPVVAHWLWSPQGWLSVRNKESRILGIGAIDYAGSGVVHLVGGTAALVGSILVGPRVGRFEGGGMSGHLYRATAAPQLYLMGTLLLWFGWYGFNPGSRLAIADDNSAMIVGRTAVTTTLSACAGALTGLLFSYGRHKVWDLLSTCMGALAGLVSVTSGCSVIEPWAAIICGVVGAFACEAGDSLLEHLKIDDPVSAFPLHGFCGAWGLIYTGLMAKEVYIQQVYGVAPGGHRMGIFYGGHAQLMLCQVIALVVVVGWTMANMLLLFWGLRVAHLLRVTAENEAAGLDFAACGQFNAQGACHVHSSKINGAKSTELLLSAISIERRANGGPGFDTSLRNSSTNPSTRCAVAARITGASSPSVTSPTAAAAAGSSIFIAAAPGDGVIVGDAGCGGDAAAAAAAAAVAPAVDGPDAPWAEQSCTSNPNGVA</sequence>
<evidence type="ECO:0000313" key="11">
    <source>
        <dbReference type="Proteomes" id="UP000747399"/>
    </source>
</evidence>
<dbReference type="PROSITE" id="PS01219">
    <property type="entry name" value="AMMONIUM_TRANSP"/>
    <property type="match status" value="1"/>
</dbReference>
<dbReference type="InterPro" id="IPR024041">
    <property type="entry name" value="NH4_transpt_AmtB-like_dom"/>
</dbReference>
<feature type="transmembrane region" description="Helical" evidence="8">
    <location>
        <begin position="155"/>
        <end position="175"/>
    </location>
</feature>
<comment type="similarity">
    <text evidence="2 8">Belongs to the ammonia transporter channel (TC 1.A.11.2) family.</text>
</comment>
<dbReference type="NCBIfam" id="TIGR00836">
    <property type="entry name" value="amt"/>
    <property type="match status" value="1"/>
</dbReference>
<feature type="transmembrane region" description="Helical" evidence="8">
    <location>
        <begin position="74"/>
        <end position="92"/>
    </location>
</feature>
<reference evidence="10" key="1">
    <citation type="journal article" date="2021" name="Proc. Natl. Acad. Sci. U.S.A.">
        <title>Three genomes in the algal genus Volvox reveal the fate of a haploid sex-determining region after a transition to homothallism.</title>
        <authorList>
            <person name="Yamamoto K."/>
            <person name="Hamaji T."/>
            <person name="Kawai-Toyooka H."/>
            <person name="Matsuzaki R."/>
            <person name="Takahashi F."/>
            <person name="Nishimura Y."/>
            <person name="Kawachi M."/>
            <person name="Noguchi H."/>
            <person name="Minakuchi Y."/>
            <person name="Umen J.G."/>
            <person name="Toyoda A."/>
            <person name="Nozaki H."/>
        </authorList>
    </citation>
    <scope>NUCLEOTIDE SEQUENCE</scope>
    <source>
        <strain evidence="10">NIES-3780</strain>
    </source>
</reference>
<keyword evidence="6 8" id="KW-0472">Membrane</keyword>
<comment type="caution">
    <text evidence="10">The sequence shown here is derived from an EMBL/GenBank/DDBJ whole genome shotgun (WGS) entry which is preliminary data.</text>
</comment>
<gene>
    <name evidence="10" type="ORF">Vafri_11966</name>
</gene>
<dbReference type="AlphaFoldDB" id="A0A8J4F3Y4"/>
<dbReference type="Gene3D" id="1.10.3430.10">
    <property type="entry name" value="Ammonium transporter AmtB like domains"/>
    <property type="match status" value="1"/>
</dbReference>
<dbReference type="InterPro" id="IPR001905">
    <property type="entry name" value="Ammonium_transpt"/>
</dbReference>
<dbReference type="SUPFAM" id="SSF111352">
    <property type="entry name" value="Ammonium transporter"/>
    <property type="match status" value="1"/>
</dbReference>
<evidence type="ECO:0000256" key="8">
    <source>
        <dbReference type="RuleBase" id="RU362002"/>
    </source>
</evidence>
<keyword evidence="3 8" id="KW-0813">Transport</keyword>
<accession>A0A8J4F3Y4</accession>
<feature type="transmembrane region" description="Helical" evidence="8">
    <location>
        <begin position="187"/>
        <end position="207"/>
    </location>
</feature>
<protein>
    <recommendedName>
        <fullName evidence="8">Ammonium transporter</fullName>
    </recommendedName>
</protein>
<evidence type="ECO:0000256" key="2">
    <source>
        <dbReference type="ARBA" id="ARBA00005887"/>
    </source>
</evidence>
<evidence type="ECO:0000256" key="5">
    <source>
        <dbReference type="ARBA" id="ARBA00022989"/>
    </source>
</evidence>
<organism evidence="10 11">
    <name type="scientific">Volvox africanus</name>
    <dbReference type="NCBI Taxonomy" id="51714"/>
    <lineage>
        <taxon>Eukaryota</taxon>
        <taxon>Viridiplantae</taxon>
        <taxon>Chlorophyta</taxon>
        <taxon>core chlorophytes</taxon>
        <taxon>Chlorophyceae</taxon>
        <taxon>CS clade</taxon>
        <taxon>Chlamydomonadales</taxon>
        <taxon>Volvocaceae</taxon>
        <taxon>Volvox</taxon>
    </lineage>
</organism>
<feature type="domain" description="Ammonium transporter AmtB-like" evidence="9">
    <location>
        <begin position="69"/>
        <end position="492"/>
    </location>
</feature>
<evidence type="ECO:0000256" key="6">
    <source>
        <dbReference type="ARBA" id="ARBA00023136"/>
    </source>
</evidence>